<dbReference type="RefSeq" id="WP_163698655.1">
    <property type="nucleotide sequence ID" value="NZ_AP022595.1"/>
</dbReference>
<evidence type="ECO:0000313" key="2">
    <source>
        <dbReference type="Proteomes" id="UP000466445"/>
    </source>
</evidence>
<reference evidence="1 2" key="1">
    <citation type="journal article" date="2019" name="Emerg. Microbes Infect.">
        <title>Comprehensive subspecies identification of 175 nontuberculous mycobacteria species based on 7547 genomic profiles.</title>
        <authorList>
            <person name="Matsumoto Y."/>
            <person name="Kinjo T."/>
            <person name="Motooka D."/>
            <person name="Nabeya D."/>
            <person name="Jung N."/>
            <person name="Uechi K."/>
            <person name="Horii T."/>
            <person name="Iida T."/>
            <person name="Fujita J."/>
            <person name="Nakamura S."/>
        </authorList>
    </citation>
    <scope>NUCLEOTIDE SEQUENCE [LARGE SCALE GENOMIC DNA]</scope>
    <source>
        <strain evidence="1 2">JCM 30395</strain>
    </source>
</reference>
<proteinExistence type="predicted"/>
<name>A0A7I7SUE2_9MYCO</name>
<gene>
    <name evidence="1" type="ORF">MSAR_33560</name>
</gene>
<dbReference type="AlphaFoldDB" id="A0A7I7SUE2"/>
<dbReference type="KEGG" id="msar:MSAR_33560"/>
<sequence>MVRTRPPRAMGTWPLNGKHTKTLAAKMVKAWPRQAVSDGTVNGTRTKALASGQQTTSTIVLPEIVELGRWSRC</sequence>
<dbReference type="EMBL" id="AP022595">
    <property type="protein sequence ID" value="BBY60220.1"/>
    <property type="molecule type" value="Genomic_DNA"/>
</dbReference>
<dbReference type="Proteomes" id="UP000466445">
    <property type="component" value="Chromosome"/>
</dbReference>
<evidence type="ECO:0000313" key="1">
    <source>
        <dbReference type="EMBL" id="BBY60220.1"/>
    </source>
</evidence>
<protein>
    <submittedName>
        <fullName evidence="1">Uncharacterized protein</fullName>
    </submittedName>
</protein>
<accession>A0A7I7SUE2</accession>
<organism evidence="1 2">
    <name type="scientific">Mycolicibacterium sarraceniae</name>
    <dbReference type="NCBI Taxonomy" id="1534348"/>
    <lineage>
        <taxon>Bacteria</taxon>
        <taxon>Bacillati</taxon>
        <taxon>Actinomycetota</taxon>
        <taxon>Actinomycetes</taxon>
        <taxon>Mycobacteriales</taxon>
        <taxon>Mycobacteriaceae</taxon>
        <taxon>Mycolicibacterium</taxon>
    </lineage>
</organism>
<keyword evidence="2" id="KW-1185">Reference proteome</keyword>